<organism evidence="2 3">
    <name type="scientific">Bacteroides difficilis</name>
    <dbReference type="NCBI Taxonomy" id="2763021"/>
    <lineage>
        <taxon>Bacteria</taxon>
        <taxon>Pseudomonadati</taxon>
        <taxon>Bacteroidota</taxon>
        <taxon>Bacteroidia</taxon>
        <taxon>Bacteroidales</taxon>
        <taxon>Bacteroidaceae</taxon>
        <taxon>Bacteroides</taxon>
    </lineage>
</organism>
<feature type="transmembrane region" description="Helical" evidence="1">
    <location>
        <begin position="85"/>
        <end position="106"/>
    </location>
</feature>
<dbReference type="EMBL" id="JACOOE010000008">
    <property type="protein sequence ID" value="MBC5606129.1"/>
    <property type="molecule type" value="Genomic_DNA"/>
</dbReference>
<feature type="transmembrane region" description="Helical" evidence="1">
    <location>
        <begin position="12"/>
        <end position="31"/>
    </location>
</feature>
<evidence type="ECO:0000313" key="2">
    <source>
        <dbReference type="EMBL" id="MBC5606129.1"/>
    </source>
</evidence>
<keyword evidence="1" id="KW-0472">Membrane</keyword>
<comment type="caution">
    <text evidence="2">The sequence shown here is derived from an EMBL/GenBank/DDBJ whole genome shotgun (WGS) entry which is preliminary data.</text>
</comment>
<keyword evidence="1" id="KW-0812">Transmembrane</keyword>
<dbReference type="RefSeq" id="WP_186967941.1">
    <property type="nucleotide sequence ID" value="NZ_JACOOE010000008.1"/>
</dbReference>
<proteinExistence type="predicted"/>
<keyword evidence="1" id="KW-1133">Transmembrane helix</keyword>
<evidence type="ECO:0008006" key="4">
    <source>
        <dbReference type="Google" id="ProtNLM"/>
    </source>
</evidence>
<keyword evidence="3" id="KW-1185">Reference proteome</keyword>
<protein>
    <recommendedName>
        <fullName evidence="4">Phage holin family protein</fullName>
    </recommendedName>
</protein>
<accession>A0ABR7CE99</accession>
<gene>
    <name evidence="2" type="ORF">H8S67_15835</name>
</gene>
<name>A0ABR7CE99_9BACE</name>
<evidence type="ECO:0000313" key="3">
    <source>
        <dbReference type="Proteomes" id="UP000600600"/>
    </source>
</evidence>
<reference evidence="2 3" key="1">
    <citation type="submission" date="2020-08" db="EMBL/GenBank/DDBJ databases">
        <title>Genome public.</title>
        <authorList>
            <person name="Liu C."/>
            <person name="Sun Q."/>
        </authorList>
    </citation>
    <scope>NUCLEOTIDE SEQUENCE [LARGE SCALE GENOMIC DNA]</scope>
    <source>
        <strain evidence="2 3">M27</strain>
    </source>
</reference>
<evidence type="ECO:0000256" key="1">
    <source>
        <dbReference type="SAM" id="Phobius"/>
    </source>
</evidence>
<feature type="transmembrane region" description="Helical" evidence="1">
    <location>
        <begin position="58"/>
        <end position="79"/>
    </location>
</feature>
<sequence>MKGLDELFVVAWMLFGILLTPLFFIAFDFWAGTRKAKQRGEPLMSDKYKRTVDKVARYYNALLALVVVDCMQMAGIWYLDNYYDYHIPIFPFITLLGAFGVAAIEVKSIYEKAEDKERREMEQVATLVTEITKHRIESTEIARAVVEFLNKNKEEKE</sequence>
<dbReference type="Proteomes" id="UP000600600">
    <property type="component" value="Unassembled WGS sequence"/>
</dbReference>